<keyword evidence="1" id="KW-0175">Coiled coil</keyword>
<proteinExistence type="predicted"/>
<protein>
    <submittedName>
        <fullName evidence="2">Exonuclease SbcC</fullName>
    </submittedName>
</protein>
<feature type="coiled-coil region" evidence="1">
    <location>
        <begin position="1"/>
        <end position="148"/>
    </location>
</feature>
<name>J9FJX3_9ZZZZ</name>
<dbReference type="Gene3D" id="3.40.50.300">
    <property type="entry name" value="P-loop containing nucleotide triphosphate hydrolases"/>
    <property type="match status" value="1"/>
</dbReference>
<dbReference type="EMBL" id="AMCI01005934">
    <property type="protein sequence ID" value="EJW95206.1"/>
    <property type="molecule type" value="Genomic_DNA"/>
</dbReference>
<reference evidence="2" key="1">
    <citation type="journal article" date="2012" name="PLoS ONE">
        <title>Gene sets for utilization of primary and secondary nutrition supplies in the distal gut of endangered iberian lynx.</title>
        <authorList>
            <person name="Alcaide M."/>
            <person name="Messina E."/>
            <person name="Richter M."/>
            <person name="Bargiela R."/>
            <person name="Peplies J."/>
            <person name="Huws S.A."/>
            <person name="Newbold C.J."/>
            <person name="Golyshin P.N."/>
            <person name="Simon M.A."/>
            <person name="Lopez G."/>
            <person name="Yakimov M.M."/>
            <person name="Ferrer M."/>
        </authorList>
    </citation>
    <scope>NUCLEOTIDE SEQUENCE</scope>
</reference>
<comment type="caution">
    <text evidence="2">The sequence shown here is derived from an EMBL/GenBank/DDBJ whole genome shotgun (WGS) entry which is preliminary data.</text>
</comment>
<dbReference type="InterPro" id="IPR027417">
    <property type="entry name" value="P-loop_NTPase"/>
</dbReference>
<accession>J9FJX3</accession>
<evidence type="ECO:0000256" key="1">
    <source>
        <dbReference type="SAM" id="Coils"/>
    </source>
</evidence>
<organism evidence="2">
    <name type="scientific">gut metagenome</name>
    <dbReference type="NCBI Taxonomy" id="749906"/>
    <lineage>
        <taxon>unclassified sequences</taxon>
        <taxon>metagenomes</taxon>
        <taxon>organismal metagenomes</taxon>
    </lineage>
</organism>
<keyword evidence="2" id="KW-0269">Exonuclease</keyword>
<gene>
    <name evidence="2" type="ORF">EVA_16687</name>
</gene>
<dbReference type="AlphaFoldDB" id="J9FJX3"/>
<dbReference type="PANTHER" id="PTHR32114">
    <property type="entry name" value="ABC TRANSPORTER ABCH.3"/>
    <property type="match status" value="1"/>
</dbReference>
<evidence type="ECO:0000313" key="2">
    <source>
        <dbReference type="EMBL" id="EJW95206.1"/>
    </source>
</evidence>
<dbReference type="PANTHER" id="PTHR32114:SF2">
    <property type="entry name" value="ABC TRANSPORTER ABCH.3"/>
    <property type="match status" value="1"/>
</dbReference>
<keyword evidence="2" id="KW-0378">Hydrolase</keyword>
<sequence length="211" mass="23860">MEEILRQCEKVEAASKDYEQLQQQISETRHWVDKEKQLPVAREQKTAAAQRILELTQEIEVVETEISEAREELATEQGKTVGTEALQAEVNAAEAVISSLQTEIQNIVMTLGGLKEQEEQAEKKISEAAEFQEQINELSSKAAGYDELKKAFSQDGIPHNIIRSIIPIFEATATNILGQMSQGRMSVEFVTEKVLKSNNKKEVNDPRYYYQ</sequence>
<keyword evidence="2" id="KW-0540">Nuclease</keyword>
<dbReference type="GO" id="GO:0004527">
    <property type="term" value="F:exonuclease activity"/>
    <property type="evidence" value="ECO:0007669"/>
    <property type="project" value="UniProtKB-KW"/>
</dbReference>